<accession>D8J3L4</accession>
<dbReference type="EMBL" id="AOHV01000033">
    <property type="protein sequence ID" value="ELY35466.1"/>
    <property type="molecule type" value="Genomic_DNA"/>
</dbReference>
<dbReference type="KEGG" id="hje:HacjB3_09690"/>
<dbReference type="EMBL" id="CP002062">
    <property type="protein sequence ID" value="ADJ15321.1"/>
    <property type="molecule type" value="Genomic_DNA"/>
</dbReference>
<keyword evidence="4" id="KW-1185">Reference proteome</keyword>
<protein>
    <submittedName>
        <fullName evidence="1">Uncharacterized protein</fullName>
    </submittedName>
</protein>
<dbReference type="Proteomes" id="UP000011645">
    <property type="component" value="Unassembled WGS sequence"/>
</dbReference>
<evidence type="ECO:0000313" key="3">
    <source>
        <dbReference type="Proteomes" id="UP000000390"/>
    </source>
</evidence>
<reference evidence="2 4" key="2">
    <citation type="journal article" date="2014" name="PLoS Genet.">
        <title>Phylogenetically driven sequencing of extremely halophilic archaea reveals strategies for static and dynamic osmo-response.</title>
        <authorList>
            <person name="Becker E.A."/>
            <person name="Seitzer P.M."/>
            <person name="Tritt A."/>
            <person name="Larsen D."/>
            <person name="Krusor M."/>
            <person name="Yao A.I."/>
            <person name="Wu D."/>
            <person name="Madern D."/>
            <person name="Eisen J.A."/>
            <person name="Darling A.E."/>
            <person name="Facciotti M.T."/>
        </authorList>
    </citation>
    <scope>NUCLEOTIDE SEQUENCE [LARGE SCALE GENOMIC DNA]</scope>
    <source>
        <strain evidence="2">B3</strain>
        <strain evidence="4">DSM 18796 / CECT 7217 / JCM 14584 / KCTC 4019 / B3</strain>
    </source>
</reference>
<evidence type="ECO:0000313" key="2">
    <source>
        <dbReference type="EMBL" id="ELY35466.1"/>
    </source>
</evidence>
<reference evidence="1 3" key="1">
    <citation type="journal article" date="2010" name="J. Bacteriol.">
        <title>Complete genome sequence of Halalkalicoccus jeotgali B3(T), an extremely halophilic archaeon.</title>
        <authorList>
            <person name="Roh S.W."/>
            <person name="Nam Y.D."/>
            <person name="Nam S.H."/>
            <person name="Choi S.H."/>
            <person name="Park H.S."/>
            <person name="Bae J.W."/>
        </authorList>
    </citation>
    <scope>NUCLEOTIDE SEQUENCE [LARGE SCALE GENOMIC DNA]</scope>
    <source>
        <strain evidence="1">B3</strain>
        <strain evidence="3">DSM 18796 / CECT 7217 / JCM 14584 / KCTC 4019 / B3</strain>
    </source>
</reference>
<gene>
    <name evidence="1" type="ordered locus">HacjB3_09690</name>
    <name evidence="2" type="ORF">C497_12986</name>
</gene>
<dbReference type="PATRIC" id="fig|795797.18.peg.1931"/>
<dbReference type="AlphaFoldDB" id="D8J3L4"/>
<evidence type="ECO:0000313" key="1">
    <source>
        <dbReference type="EMBL" id="ADJ15321.1"/>
    </source>
</evidence>
<dbReference type="GeneID" id="9419748"/>
<proteinExistence type="predicted"/>
<sequence>MIQSIGVHFSDDEEDRELYEAIVSELEYGDSRSARMRELLRTGIAVERALDSQDIEIESTRDRTAYIRQAIMDQARAERARLGDR</sequence>
<organism evidence="1 3">
    <name type="scientific">Halalkalicoccus jeotgali (strain DSM 18796 / CECT 7217 / JCM 14584 / KCTC 4019 / B3)</name>
    <dbReference type="NCBI Taxonomy" id="795797"/>
    <lineage>
        <taxon>Archaea</taxon>
        <taxon>Methanobacteriati</taxon>
        <taxon>Methanobacteriota</taxon>
        <taxon>Stenosarchaea group</taxon>
        <taxon>Halobacteria</taxon>
        <taxon>Halobacteriales</taxon>
        <taxon>Halococcaceae</taxon>
        <taxon>Halalkalicoccus</taxon>
    </lineage>
</organism>
<dbReference type="HOGENOM" id="CLU_2504846_0_0_2"/>
<dbReference type="Proteomes" id="UP000000390">
    <property type="component" value="Chromosome"/>
</dbReference>
<evidence type="ECO:0000313" key="4">
    <source>
        <dbReference type="Proteomes" id="UP000011645"/>
    </source>
</evidence>
<dbReference type="RefSeq" id="WP_008417200.1">
    <property type="nucleotide sequence ID" value="NC_014297.1"/>
</dbReference>
<name>D8J3L4_HALJB</name>